<dbReference type="InterPro" id="IPR013083">
    <property type="entry name" value="Znf_RING/FYVE/PHD"/>
</dbReference>
<dbReference type="PROSITE" id="PS50089">
    <property type="entry name" value="ZF_RING_2"/>
    <property type="match status" value="1"/>
</dbReference>
<evidence type="ECO:0000259" key="3">
    <source>
        <dbReference type="PROSITE" id="PS50089"/>
    </source>
</evidence>
<reference evidence="4" key="1">
    <citation type="submission" date="2020-01" db="EMBL/GenBank/DDBJ databases">
        <authorList>
            <consortium name="DOE Joint Genome Institute"/>
            <person name="Haridas S."/>
            <person name="Albert R."/>
            <person name="Binder M."/>
            <person name="Bloem J."/>
            <person name="Labutti K."/>
            <person name="Salamov A."/>
            <person name="Andreopoulos B."/>
            <person name="Baker S.E."/>
            <person name="Barry K."/>
            <person name="Bills G."/>
            <person name="Bluhm B.H."/>
            <person name="Cannon C."/>
            <person name="Castanera R."/>
            <person name="Culley D.E."/>
            <person name="Daum C."/>
            <person name="Ezra D."/>
            <person name="Gonzalez J.B."/>
            <person name="Henrissat B."/>
            <person name="Kuo A."/>
            <person name="Liang C."/>
            <person name="Lipzen A."/>
            <person name="Lutzoni F."/>
            <person name="Magnuson J."/>
            <person name="Mondo S."/>
            <person name="Nolan M."/>
            <person name="Ohm R."/>
            <person name="Pangilinan J."/>
            <person name="Park H.-J."/>
            <person name="Ramirez L."/>
            <person name="Alfaro M."/>
            <person name="Sun H."/>
            <person name="Tritt A."/>
            <person name="Yoshinaga Y."/>
            <person name="Zwiers L.-H."/>
            <person name="Turgeon B.G."/>
            <person name="Goodwin S.B."/>
            <person name="Spatafora J.W."/>
            <person name="Crous P.W."/>
            <person name="Grigoriev I.V."/>
        </authorList>
    </citation>
    <scope>NUCLEOTIDE SEQUENCE</scope>
    <source>
        <strain evidence="4">CBS 394.84</strain>
    </source>
</reference>
<keyword evidence="1" id="KW-0479">Metal-binding</keyword>
<accession>A0A9P4GDX7</accession>
<dbReference type="PANTHER" id="PTHR21540:SF0">
    <property type="entry name" value="PHD FAMILY PROTEIN"/>
    <property type="match status" value="1"/>
</dbReference>
<evidence type="ECO:0000313" key="4">
    <source>
        <dbReference type="EMBL" id="KAF1843704.1"/>
    </source>
</evidence>
<dbReference type="PANTHER" id="PTHR21540">
    <property type="entry name" value="RING FINGER AND SWIM DOMAIN-CONTAINING PROTEIN 2"/>
    <property type="match status" value="1"/>
</dbReference>
<dbReference type="Proteomes" id="UP000800039">
    <property type="component" value="Unassembled WGS sequence"/>
</dbReference>
<dbReference type="RefSeq" id="XP_040786267.1">
    <property type="nucleotide sequence ID" value="XM_040929125.1"/>
</dbReference>
<comment type="caution">
    <text evidence="4">The sequence shown here is derived from an EMBL/GenBank/DDBJ whole genome shotgun (WGS) entry which is preliminary data.</text>
</comment>
<proteinExistence type="predicted"/>
<dbReference type="GO" id="GO:0061630">
    <property type="term" value="F:ubiquitin protein ligase activity"/>
    <property type="evidence" value="ECO:0007669"/>
    <property type="project" value="InterPro"/>
</dbReference>
<organism evidence="4 5">
    <name type="scientific">Cucurbitaria berberidis CBS 394.84</name>
    <dbReference type="NCBI Taxonomy" id="1168544"/>
    <lineage>
        <taxon>Eukaryota</taxon>
        <taxon>Fungi</taxon>
        <taxon>Dikarya</taxon>
        <taxon>Ascomycota</taxon>
        <taxon>Pezizomycotina</taxon>
        <taxon>Dothideomycetes</taxon>
        <taxon>Pleosporomycetidae</taxon>
        <taxon>Pleosporales</taxon>
        <taxon>Pleosporineae</taxon>
        <taxon>Cucurbitariaceae</taxon>
        <taxon>Cucurbitaria</taxon>
    </lineage>
</organism>
<evidence type="ECO:0000256" key="2">
    <source>
        <dbReference type="SAM" id="MobiDB-lite"/>
    </source>
</evidence>
<dbReference type="InterPro" id="IPR039903">
    <property type="entry name" value="Zswim2"/>
</dbReference>
<feature type="region of interest" description="Disordered" evidence="2">
    <location>
        <begin position="319"/>
        <end position="341"/>
    </location>
</feature>
<keyword evidence="5" id="KW-1185">Reference proteome</keyword>
<keyword evidence="1" id="KW-0862">Zinc</keyword>
<sequence length="341" mass="39064">MTISKSRGATKKLGPISIGSKIVRFKIPNLDRRFTVHEDLICRTSTFFKTRLQKRRKILNDQDECCVCAEALNPHIKDLTFCIKCGQNVHETCIETWKRSFVHQGYDKPPPTCPMCRATWKNEPLLKYLGVEGDLDAEAVQAYLDWLYCSSLHIDKSVSRKTDAFNVALLKVWEVANAVEDETFKNEIIRTFFTEARACFWSDSVKWAFTQSKRSEEIKAFVIEVFMAYMEPGWFKKEAAKWPDVFTWELADVAMARGERKSFKELEERHCKAMGTQDEGGFSGESSCEIDSDDELSGVLGQPACDALRDRRRDVHQEADLSLAPLPNAGLPSLSRPWRRK</sequence>
<dbReference type="AlphaFoldDB" id="A0A9P4GDX7"/>
<feature type="domain" description="RING-type" evidence="3">
    <location>
        <begin position="65"/>
        <end position="117"/>
    </location>
</feature>
<dbReference type="EMBL" id="ML976617">
    <property type="protein sequence ID" value="KAF1843704.1"/>
    <property type="molecule type" value="Genomic_DNA"/>
</dbReference>
<dbReference type="SUPFAM" id="SSF57850">
    <property type="entry name" value="RING/U-box"/>
    <property type="match status" value="1"/>
</dbReference>
<dbReference type="GeneID" id="63846377"/>
<name>A0A9P4GDX7_9PLEO</name>
<evidence type="ECO:0000313" key="5">
    <source>
        <dbReference type="Proteomes" id="UP000800039"/>
    </source>
</evidence>
<feature type="region of interest" description="Disordered" evidence="2">
    <location>
        <begin position="275"/>
        <end position="296"/>
    </location>
</feature>
<protein>
    <recommendedName>
        <fullName evidence="3">RING-type domain-containing protein</fullName>
    </recommendedName>
</protein>
<dbReference type="Gene3D" id="3.30.40.10">
    <property type="entry name" value="Zinc/RING finger domain, C3HC4 (zinc finger)"/>
    <property type="match status" value="1"/>
</dbReference>
<dbReference type="InterPro" id="IPR001841">
    <property type="entry name" value="Znf_RING"/>
</dbReference>
<keyword evidence="1" id="KW-0863">Zinc-finger</keyword>
<dbReference type="OrthoDB" id="2122982at2759"/>
<dbReference type="GO" id="GO:0008270">
    <property type="term" value="F:zinc ion binding"/>
    <property type="evidence" value="ECO:0007669"/>
    <property type="project" value="UniProtKB-KW"/>
</dbReference>
<evidence type="ECO:0000256" key="1">
    <source>
        <dbReference type="PROSITE-ProRule" id="PRU00175"/>
    </source>
</evidence>
<gene>
    <name evidence="4" type="ORF">K460DRAFT_289503</name>
</gene>